<feature type="compositionally biased region" description="Gly residues" evidence="8">
    <location>
        <begin position="1097"/>
        <end position="1119"/>
    </location>
</feature>
<evidence type="ECO:0000259" key="9">
    <source>
        <dbReference type="PROSITE" id="PS50125"/>
    </source>
</evidence>
<name>A0A8J4FTE5_9CHLO</name>
<dbReference type="GO" id="GO:0004383">
    <property type="term" value="F:guanylate cyclase activity"/>
    <property type="evidence" value="ECO:0007669"/>
    <property type="project" value="TreeGrafter"/>
</dbReference>
<dbReference type="GO" id="GO:0004016">
    <property type="term" value="F:adenylate cyclase activity"/>
    <property type="evidence" value="ECO:0007669"/>
    <property type="project" value="TreeGrafter"/>
</dbReference>
<evidence type="ECO:0000256" key="8">
    <source>
        <dbReference type="SAM" id="MobiDB-lite"/>
    </source>
</evidence>
<feature type="compositionally biased region" description="Polar residues" evidence="8">
    <location>
        <begin position="1123"/>
        <end position="1135"/>
    </location>
</feature>
<comment type="caution">
    <text evidence="10">The sequence shown here is derived from an EMBL/GenBank/DDBJ whole genome shotgun (WGS) entry which is preliminary data.</text>
</comment>
<feature type="domain" description="Guanylate cyclase" evidence="9">
    <location>
        <begin position="1257"/>
        <end position="1400"/>
    </location>
</feature>
<keyword evidence="11" id="KW-1185">Reference proteome</keyword>
<reference evidence="10" key="1">
    <citation type="journal article" date="2021" name="Proc. Natl. Acad. Sci. U.S.A.">
        <title>Three genomes in the algal genus Volvox reveal the fate of a haploid sex-determining region after a transition to homothallism.</title>
        <authorList>
            <person name="Yamamoto K."/>
            <person name="Hamaji T."/>
            <person name="Kawai-Toyooka H."/>
            <person name="Matsuzaki R."/>
            <person name="Takahashi F."/>
            <person name="Nishimura Y."/>
            <person name="Kawachi M."/>
            <person name="Noguchi H."/>
            <person name="Minakuchi Y."/>
            <person name="Umen J.G."/>
            <person name="Toyoda A."/>
            <person name="Nozaki H."/>
        </authorList>
    </citation>
    <scope>NUCLEOTIDE SEQUENCE</scope>
    <source>
        <strain evidence="10">NIES-3786</strain>
    </source>
</reference>
<feature type="compositionally biased region" description="Basic and acidic residues" evidence="8">
    <location>
        <begin position="80"/>
        <end position="90"/>
    </location>
</feature>
<dbReference type="InterPro" id="IPR018297">
    <property type="entry name" value="A/G_cyclase_CS"/>
</dbReference>
<dbReference type="Proteomes" id="UP000747110">
    <property type="component" value="Unassembled WGS sequence"/>
</dbReference>
<gene>
    <name evidence="10" type="ORF">Vretifemale_12365</name>
</gene>
<evidence type="ECO:0000313" key="11">
    <source>
        <dbReference type="Proteomes" id="UP000747110"/>
    </source>
</evidence>
<organism evidence="10 11">
    <name type="scientific">Volvox reticuliferus</name>
    <dbReference type="NCBI Taxonomy" id="1737510"/>
    <lineage>
        <taxon>Eukaryota</taxon>
        <taxon>Viridiplantae</taxon>
        <taxon>Chlorophyta</taxon>
        <taxon>core chlorophytes</taxon>
        <taxon>Chlorophyceae</taxon>
        <taxon>CS clade</taxon>
        <taxon>Chlamydomonadales</taxon>
        <taxon>Volvocaceae</taxon>
        <taxon>Volvox</taxon>
    </lineage>
</organism>
<dbReference type="GO" id="GO:0005886">
    <property type="term" value="C:plasma membrane"/>
    <property type="evidence" value="ECO:0007669"/>
    <property type="project" value="TreeGrafter"/>
</dbReference>
<feature type="compositionally biased region" description="Polar residues" evidence="8">
    <location>
        <begin position="37"/>
        <end position="59"/>
    </location>
</feature>
<accession>A0A8J4FTE5</accession>
<dbReference type="GO" id="GO:0007168">
    <property type="term" value="P:receptor guanylyl cyclase signaling pathway"/>
    <property type="evidence" value="ECO:0007669"/>
    <property type="project" value="TreeGrafter"/>
</dbReference>
<protein>
    <recommendedName>
        <fullName evidence="9">Guanylate cyclase domain-containing protein</fullName>
    </recommendedName>
</protein>
<feature type="region of interest" description="Disordered" evidence="8">
    <location>
        <begin position="19"/>
        <end position="90"/>
    </location>
</feature>
<evidence type="ECO:0000256" key="3">
    <source>
        <dbReference type="ARBA" id="ARBA00022741"/>
    </source>
</evidence>
<dbReference type="PANTHER" id="PTHR11920:SF335">
    <property type="entry name" value="GUANYLATE CYCLASE"/>
    <property type="match status" value="1"/>
</dbReference>
<feature type="compositionally biased region" description="Pro residues" evidence="8">
    <location>
        <begin position="1033"/>
        <end position="1047"/>
    </location>
</feature>
<evidence type="ECO:0000256" key="4">
    <source>
        <dbReference type="ARBA" id="ARBA00022989"/>
    </source>
</evidence>
<dbReference type="GO" id="GO:0000166">
    <property type="term" value="F:nucleotide binding"/>
    <property type="evidence" value="ECO:0007669"/>
    <property type="project" value="UniProtKB-KW"/>
</dbReference>
<evidence type="ECO:0000256" key="5">
    <source>
        <dbReference type="ARBA" id="ARBA00023136"/>
    </source>
</evidence>
<dbReference type="OrthoDB" id="10261550at2759"/>
<dbReference type="PROSITE" id="PS50125">
    <property type="entry name" value="GUANYLATE_CYCLASE_2"/>
    <property type="match status" value="1"/>
</dbReference>
<dbReference type="GO" id="GO:0035556">
    <property type="term" value="P:intracellular signal transduction"/>
    <property type="evidence" value="ECO:0007669"/>
    <property type="project" value="InterPro"/>
</dbReference>
<dbReference type="InterPro" id="IPR001054">
    <property type="entry name" value="A/G_cyclase"/>
</dbReference>
<dbReference type="Gene3D" id="3.30.70.1230">
    <property type="entry name" value="Nucleotide cyclase"/>
    <property type="match status" value="1"/>
</dbReference>
<keyword evidence="2" id="KW-0812">Transmembrane</keyword>
<keyword evidence="4" id="KW-1133">Transmembrane helix</keyword>
<dbReference type="PANTHER" id="PTHR11920">
    <property type="entry name" value="GUANYLYL CYCLASE"/>
    <property type="match status" value="1"/>
</dbReference>
<feature type="compositionally biased region" description="Low complexity" evidence="8">
    <location>
        <begin position="156"/>
        <end position="167"/>
    </location>
</feature>
<dbReference type="InterPro" id="IPR050401">
    <property type="entry name" value="Cyclic_nucleotide_synthase"/>
</dbReference>
<evidence type="ECO:0000256" key="2">
    <source>
        <dbReference type="ARBA" id="ARBA00022692"/>
    </source>
</evidence>
<feature type="region of interest" description="Disordered" evidence="8">
    <location>
        <begin position="1085"/>
        <end position="1140"/>
    </location>
</feature>
<keyword evidence="5" id="KW-0472">Membrane</keyword>
<dbReference type="InterPro" id="IPR029787">
    <property type="entry name" value="Nucleotide_cyclase"/>
</dbReference>
<feature type="non-terminal residue" evidence="10">
    <location>
        <position position="1"/>
    </location>
</feature>
<sequence length="1592" mass="161990">GGGGGFSRNSYRRIERVFSGSSGSHVVEPAPLASPKPSATTTSRISPLSSARSFQAPCTSSPSVGSGLSVLPPPQQQEPQQRHLAHDGMVGKRASSLGALTVAKVLAGANPMRRLLRIQQAAVRSCKTLSLAQVTSGGPRGSMQINPPSSYSNGHPSPRSQSAASPAAVAITLEPPPSPLLLKESAAKALAPIQLCVGGSGPGVMTQLEVFPLPQTQSLPQRLHPSLEDSGPSHQQRLLQLQRPRGYSLGSRPLQLTANRSRLSLLGAIDDSDASPIGCSGGGGGAAATAALETAAGASRCRPQSALLGMAAAGPGAPQVSNASIDSGAMRAMLVVDSALYSGSGLEAPAQGDPLATSTFNIALPPSMLPRQPRRNLPKRCASACDLTRGLRGNAPVPVTMTSTSRAVAFASTLRNAPMTSQLYCTGGGGNSGATATATGTGTVQSLASNATSTAAAVAPSGQQQLTPAPVVRSGCSGGGRVVSPAIGSTSRLAAVGGGGMTAYPMPSRAITIQGYGVLRTNHTAHSVLRRNFGSPSTTGTSSAVLPLAATRTSVDAVMPSAPLPPAAELSSGTNSGLERIRAVWQASPLRGMDSTATQIHTPSHGQPRMHINGQTSTSTVVADCIDPLAGFSNLPMYESTVLSPFCTATATSGAAEVAAVGDADVCLDATGTTGVCDGVRGGGPAMSPTRRQGRRNAAALVSDPEGVPYGEVGDALGAITFLTASDNTYCNTVATLHAAVTEQAVPLAFRQPATKLMPSASAPTPMPSVGKYDTLGSTEGPDHRLPRSPGRVDGRFVPDGLDSENKAQAGHVGQRSGPSPFVAEWYERHVARHGAMVNGISDGVAHAAASNGGDAAATAKSGCDTVLASEAPTRRSSSNHESERQSPAVAAAVAAAVTVPPPRGPGTLLPNLLCSNLSTVRETHSAAVSEVTEGHNLEYMAAAAATVTSAAGRSGSSSHRASEPVRTTATAATGVATAVDAEGGSSDAGPSVFTVDAGSNEGADCRKKVDDPDAAAAATAATAAAAAGAVASPPPPLTPPPMPGLPQPLQAMVQPPESTPMSTTALLGANAHTAALLTALETDAHPDSLPTPTTDGSGGGGGASGGGGGGGGGSGDGWFGASDQSPTDMASAQVNKAPISSRDALPETWHEVWASRAIDPITGEAVLVLAQHDVTAKVIAERHLALVMETEHRLLEQLFPRHILAYITEEWTCEALRAAIAPPRTDGSPLHPANGQFSRPTVRDCTALATWHEQVTLLFADIKGFTPMCKQVEPRAVMSMLNDLYSRYDKMLDKYGVFKVETIGDCYFVAGGLMHEDEDGMVAVRGEGTRQDPLHARKVFMFAKAMLEAARQVAMPTTGEPVQIRIGIATGPVVSGVVGQRMPRFCLFGDTVNTASRMESTGSPGCIHVSQSTYELLRDEAWVPTGGIEVKGKGLMQTYLWQGSLELAPGVHPDLPEALEAAVAAAAPGLRSMTIGKTPSHTVQKIAQVSSSVAQLQDLLMGSVAGRTAVTGVSAGTGNCVVPAVSGLTTSGISDQGLALAIAEGLLQRVTAGLGGASTCSDHQTVSCVGHGAIDPADADVADCNSRHHVR</sequence>
<dbReference type="PROSITE" id="PS00452">
    <property type="entry name" value="GUANYLATE_CYCLASE_1"/>
    <property type="match status" value="1"/>
</dbReference>
<evidence type="ECO:0000256" key="6">
    <source>
        <dbReference type="ARBA" id="ARBA00023239"/>
    </source>
</evidence>
<evidence type="ECO:0000256" key="7">
    <source>
        <dbReference type="RuleBase" id="RU000405"/>
    </source>
</evidence>
<dbReference type="GO" id="GO:0001653">
    <property type="term" value="F:peptide receptor activity"/>
    <property type="evidence" value="ECO:0007669"/>
    <property type="project" value="TreeGrafter"/>
</dbReference>
<dbReference type="Pfam" id="PF00211">
    <property type="entry name" value="Guanylate_cyc"/>
    <property type="match status" value="1"/>
</dbReference>
<evidence type="ECO:0000256" key="1">
    <source>
        <dbReference type="ARBA" id="ARBA00004370"/>
    </source>
</evidence>
<feature type="region of interest" description="Disordered" evidence="8">
    <location>
        <begin position="871"/>
        <end position="890"/>
    </location>
</feature>
<evidence type="ECO:0000313" key="10">
    <source>
        <dbReference type="EMBL" id="GIL83574.1"/>
    </source>
</evidence>
<dbReference type="EMBL" id="BNCP01000027">
    <property type="protein sequence ID" value="GIL83574.1"/>
    <property type="molecule type" value="Genomic_DNA"/>
</dbReference>
<keyword evidence="6 7" id="KW-0456">Lyase</keyword>
<dbReference type="CDD" id="cd07302">
    <property type="entry name" value="CHD"/>
    <property type="match status" value="1"/>
</dbReference>
<dbReference type="SUPFAM" id="SSF55073">
    <property type="entry name" value="Nucleotide cyclase"/>
    <property type="match status" value="1"/>
</dbReference>
<comment type="similarity">
    <text evidence="7">Belongs to the adenylyl cyclase class-4/guanylyl cyclase family.</text>
</comment>
<feature type="compositionally biased region" description="Polar residues" evidence="8">
    <location>
        <begin position="143"/>
        <end position="155"/>
    </location>
</feature>
<proteinExistence type="inferred from homology"/>
<dbReference type="SMART" id="SM00044">
    <property type="entry name" value="CYCc"/>
    <property type="match status" value="1"/>
</dbReference>
<feature type="region of interest" description="Disordered" evidence="8">
    <location>
        <begin position="132"/>
        <end position="167"/>
    </location>
</feature>
<keyword evidence="3" id="KW-0547">Nucleotide-binding</keyword>
<comment type="subcellular location">
    <subcellularLocation>
        <location evidence="1">Membrane</location>
    </subcellularLocation>
</comment>
<feature type="region of interest" description="Disordered" evidence="8">
    <location>
        <begin position="1030"/>
        <end position="1064"/>
    </location>
</feature>
<feature type="compositionally biased region" description="Low complexity" evidence="8">
    <location>
        <begin position="60"/>
        <end position="70"/>
    </location>
</feature>